<keyword evidence="3" id="KW-1185">Reference proteome</keyword>
<name>A0A2P7R9B8_9GAMM</name>
<dbReference type="Gene3D" id="3.20.20.150">
    <property type="entry name" value="Divalent-metal-dependent TIM barrel enzymes"/>
    <property type="match status" value="1"/>
</dbReference>
<dbReference type="EMBL" id="PXYH01000003">
    <property type="protein sequence ID" value="PSJ46826.1"/>
    <property type="molecule type" value="Genomic_DNA"/>
</dbReference>
<dbReference type="AlphaFoldDB" id="A0A2P7R9B8"/>
<dbReference type="InterPro" id="IPR013022">
    <property type="entry name" value="Xyl_isomerase-like_TIM-brl"/>
</dbReference>
<accession>A0A2P7R9B8</accession>
<dbReference type="RefSeq" id="WP_106452190.1">
    <property type="nucleotide sequence ID" value="NZ_PXYH01000003.1"/>
</dbReference>
<dbReference type="SUPFAM" id="SSF51658">
    <property type="entry name" value="Xylose isomerase-like"/>
    <property type="match status" value="1"/>
</dbReference>
<dbReference type="PANTHER" id="PTHR12110:SF21">
    <property type="entry name" value="XYLOSE ISOMERASE-LIKE TIM BARREL DOMAIN-CONTAINING PROTEIN"/>
    <property type="match status" value="1"/>
</dbReference>
<protein>
    <recommendedName>
        <fullName evidence="1">Xylose isomerase-like TIM barrel domain-containing protein</fullName>
    </recommendedName>
</protein>
<comment type="caution">
    <text evidence="2">The sequence shown here is derived from an EMBL/GenBank/DDBJ whole genome shotgun (WGS) entry which is preliminary data.</text>
</comment>
<evidence type="ECO:0000259" key="1">
    <source>
        <dbReference type="Pfam" id="PF01261"/>
    </source>
</evidence>
<dbReference type="InterPro" id="IPR036237">
    <property type="entry name" value="Xyl_isomerase-like_sf"/>
</dbReference>
<dbReference type="OrthoDB" id="7245925at2"/>
<dbReference type="InterPro" id="IPR050312">
    <property type="entry name" value="IolE/XylAMocC-like"/>
</dbReference>
<sequence>MKIGMVTDSLAHLSFDELLRQSAELGLDCVEFPTGNWSAAPHINIDALLDSDKNRREFLARVRDHGLEISALTANGNPLHPKSGVEQDACLRKTIRLAALMNIERVNAMSGLPGGRGDANPNWVTVAWPPDCHEILDYQWNEVALPYWQELVAFSNNAGIHKICLELHGGQLVYNCETFNRLRNAVGDTVGVNLDPSHLLWMGADPIACVRELGDAIYHVHAKDALIDNRNCAINSRLETAHSAKVAERSWSYVTLGYGQDEGWWKRFCYALRVVGYDDVLSIEHEDVTLSRLEGVRKSIELLKRSIALEASDYELPNI</sequence>
<reference evidence="2 3" key="1">
    <citation type="submission" date="2018-03" db="EMBL/GenBank/DDBJ databases">
        <title>The draft genome of Zobellella taiwanensis JCM 13381.</title>
        <authorList>
            <person name="Liu L."/>
            <person name="Li L."/>
            <person name="Wang T."/>
            <person name="Zhang X."/>
            <person name="Liang L."/>
        </authorList>
    </citation>
    <scope>NUCLEOTIDE SEQUENCE [LARGE SCALE GENOMIC DNA]</scope>
    <source>
        <strain evidence="2 3">JCM 13381</strain>
    </source>
</reference>
<feature type="domain" description="Xylose isomerase-like TIM barrel" evidence="1">
    <location>
        <begin position="20"/>
        <end position="305"/>
    </location>
</feature>
<dbReference type="Pfam" id="PF01261">
    <property type="entry name" value="AP_endonuc_2"/>
    <property type="match status" value="1"/>
</dbReference>
<dbReference type="PANTHER" id="PTHR12110">
    <property type="entry name" value="HYDROXYPYRUVATE ISOMERASE"/>
    <property type="match status" value="1"/>
</dbReference>
<dbReference type="Proteomes" id="UP000242181">
    <property type="component" value="Unassembled WGS sequence"/>
</dbReference>
<proteinExistence type="predicted"/>
<evidence type="ECO:0000313" key="2">
    <source>
        <dbReference type="EMBL" id="PSJ46826.1"/>
    </source>
</evidence>
<evidence type="ECO:0000313" key="3">
    <source>
        <dbReference type="Proteomes" id="UP000242181"/>
    </source>
</evidence>
<gene>
    <name evidence="2" type="ORF">C7I36_02655</name>
</gene>
<organism evidence="2 3">
    <name type="scientific">Zobellella taiwanensis</name>
    <dbReference type="NCBI Taxonomy" id="347535"/>
    <lineage>
        <taxon>Bacteria</taxon>
        <taxon>Pseudomonadati</taxon>
        <taxon>Pseudomonadota</taxon>
        <taxon>Gammaproteobacteria</taxon>
        <taxon>Aeromonadales</taxon>
        <taxon>Aeromonadaceae</taxon>
        <taxon>Zobellella</taxon>
    </lineage>
</organism>